<accession>A0A0W7WJW4</accession>
<feature type="signal peptide" evidence="1">
    <location>
        <begin position="1"/>
        <end position="17"/>
    </location>
</feature>
<organism evidence="2 3">
    <name type="scientific">Pseudoponticoccus marisrubri</name>
    <dbReference type="NCBI Taxonomy" id="1685382"/>
    <lineage>
        <taxon>Bacteria</taxon>
        <taxon>Pseudomonadati</taxon>
        <taxon>Pseudomonadota</taxon>
        <taxon>Alphaproteobacteria</taxon>
        <taxon>Rhodobacterales</taxon>
        <taxon>Roseobacteraceae</taxon>
        <taxon>Pseudoponticoccus</taxon>
    </lineage>
</organism>
<protein>
    <submittedName>
        <fullName evidence="2">Uncharacterized protein</fullName>
    </submittedName>
</protein>
<dbReference type="AlphaFoldDB" id="A0A0W7WJW4"/>
<keyword evidence="3" id="KW-1185">Reference proteome</keyword>
<evidence type="ECO:0000256" key="1">
    <source>
        <dbReference type="SAM" id="SignalP"/>
    </source>
</evidence>
<dbReference type="Proteomes" id="UP000054396">
    <property type="component" value="Unassembled WGS sequence"/>
</dbReference>
<name>A0A0W7WJW4_9RHOB</name>
<evidence type="ECO:0000313" key="2">
    <source>
        <dbReference type="EMBL" id="KUF10915.1"/>
    </source>
</evidence>
<keyword evidence="1" id="KW-0732">Signal</keyword>
<comment type="caution">
    <text evidence="2">The sequence shown here is derived from an EMBL/GenBank/DDBJ whole genome shotgun (WGS) entry which is preliminary data.</text>
</comment>
<evidence type="ECO:0000313" key="3">
    <source>
        <dbReference type="Proteomes" id="UP000054396"/>
    </source>
</evidence>
<dbReference type="STRING" id="1685382.AVJ23_10815"/>
<gene>
    <name evidence="2" type="ORF">AVJ23_10815</name>
</gene>
<feature type="chain" id="PRO_5006936388" evidence="1">
    <location>
        <begin position="18"/>
        <end position="169"/>
    </location>
</feature>
<dbReference type="RefSeq" id="WP_058862200.1">
    <property type="nucleotide sequence ID" value="NZ_LPXO01000005.1"/>
</dbReference>
<reference evidence="2 3" key="1">
    <citation type="submission" date="2015-12" db="EMBL/GenBank/DDBJ databases">
        <authorList>
            <person name="Shamseldin A."/>
            <person name="Moawad H."/>
            <person name="Abd El-Rahim W.M."/>
            <person name="Sadowsky M.J."/>
        </authorList>
    </citation>
    <scope>NUCLEOTIDE SEQUENCE [LARGE SCALE GENOMIC DNA]</scope>
    <source>
        <strain evidence="2 3">SJ5A-1</strain>
    </source>
</reference>
<dbReference type="EMBL" id="LPXO01000005">
    <property type="protein sequence ID" value="KUF10915.1"/>
    <property type="molecule type" value="Genomic_DNA"/>
</dbReference>
<proteinExistence type="predicted"/>
<sequence length="169" mass="18348">MRALILCLLLLPVCGQAADLRECRLDALSFVDPWGGARFDVRRVGTYAFLLCPEGVRPDQPGPVPSECRGRFGSIVLDGQLKDRDDGPGERLLAEYYTMPAAPCCGWELFRPGDKPALEADLTWYAPGSAPVLGTQPFASIESGDYTEISVNPLHALVCAHALDTDEPE</sequence>